<feature type="region of interest" description="Disordered" evidence="2">
    <location>
        <begin position="1"/>
        <end position="24"/>
    </location>
</feature>
<dbReference type="PROSITE" id="PS50158">
    <property type="entry name" value="ZF_CCHC"/>
    <property type="match status" value="1"/>
</dbReference>
<feature type="region of interest" description="Disordered" evidence="2">
    <location>
        <begin position="63"/>
        <end position="107"/>
    </location>
</feature>
<evidence type="ECO:0000313" key="4">
    <source>
        <dbReference type="EMBL" id="KAK8990991.1"/>
    </source>
</evidence>
<evidence type="ECO:0000256" key="1">
    <source>
        <dbReference type="PROSITE-ProRule" id="PRU00047"/>
    </source>
</evidence>
<accession>A0ABR2PRW8</accession>
<gene>
    <name evidence="4" type="ORF">V6N11_062017</name>
</gene>
<proteinExistence type="predicted"/>
<sequence>MSEKSGEFKTPSARSGGLTYGRPPDLIHVSAALTTDLDKEIPPVQNINAGPFLERPCSPLESDIQRQCKKSRSDGVQGLSTDSDSMEVEENGQTLNGSTGGDDGSALLSKVGSPVSYADIVGGSARGFEKDKDGFEELPCDLNNVEVLDEDCVVDKSGLHHICYNCGVYGHLKESCMGNDGRNGGSKEDPIVPERERATNEESTKERDLFGPWMMVDSRRNRTPTRRISTAKLAGPRGTESVNCFAMLEDKQTTALEEHDLALGEDTNVEQVEQVPRLGNLRPAASVKVSAAAARKGVMYRGSTSNGNAKGNSRGAETAVVLPMVEGQQVSVVERSVLGGNSEHAAVSLIEEGHGNVKSKGVVHGKLHGVRRGVRDGVQQADDDPGGTARAVVNQDGDLEPAGKTVATHGIRATIPAESLALAEDGSMNDL</sequence>
<keyword evidence="5" id="KW-1185">Reference proteome</keyword>
<evidence type="ECO:0000313" key="5">
    <source>
        <dbReference type="Proteomes" id="UP001396334"/>
    </source>
</evidence>
<feature type="region of interest" description="Disordered" evidence="2">
    <location>
        <begin position="181"/>
        <end position="205"/>
    </location>
</feature>
<evidence type="ECO:0000256" key="2">
    <source>
        <dbReference type="SAM" id="MobiDB-lite"/>
    </source>
</evidence>
<protein>
    <recommendedName>
        <fullName evidence="3">CCHC-type domain-containing protein</fullName>
    </recommendedName>
</protein>
<dbReference type="InterPro" id="IPR001878">
    <property type="entry name" value="Znf_CCHC"/>
</dbReference>
<feature type="compositionally biased region" description="Basic and acidic residues" evidence="2">
    <location>
        <begin position="185"/>
        <end position="205"/>
    </location>
</feature>
<name>A0ABR2PRW8_9ROSI</name>
<keyword evidence="1" id="KW-0862">Zinc</keyword>
<evidence type="ECO:0000259" key="3">
    <source>
        <dbReference type="PROSITE" id="PS50158"/>
    </source>
</evidence>
<dbReference type="Proteomes" id="UP001396334">
    <property type="component" value="Unassembled WGS sequence"/>
</dbReference>
<feature type="region of interest" description="Disordered" evidence="2">
    <location>
        <begin position="377"/>
        <end position="403"/>
    </location>
</feature>
<dbReference type="EMBL" id="JBBPBN010000052">
    <property type="protein sequence ID" value="KAK8990991.1"/>
    <property type="molecule type" value="Genomic_DNA"/>
</dbReference>
<keyword evidence="1" id="KW-0479">Metal-binding</keyword>
<feature type="domain" description="CCHC-type" evidence="3">
    <location>
        <begin position="163"/>
        <end position="176"/>
    </location>
</feature>
<organism evidence="4 5">
    <name type="scientific">Hibiscus sabdariffa</name>
    <name type="common">roselle</name>
    <dbReference type="NCBI Taxonomy" id="183260"/>
    <lineage>
        <taxon>Eukaryota</taxon>
        <taxon>Viridiplantae</taxon>
        <taxon>Streptophyta</taxon>
        <taxon>Embryophyta</taxon>
        <taxon>Tracheophyta</taxon>
        <taxon>Spermatophyta</taxon>
        <taxon>Magnoliopsida</taxon>
        <taxon>eudicotyledons</taxon>
        <taxon>Gunneridae</taxon>
        <taxon>Pentapetalae</taxon>
        <taxon>rosids</taxon>
        <taxon>malvids</taxon>
        <taxon>Malvales</taxon>
        <taxon>Malvaceae</taxon>
        <taxon>Malvoideae</taxon>
        <taxon>Hibiscus</taxon>
    </lineage>
</organism>
<keyword evidence="1" id="KW-0863">Zinc-finger</keyword>
<reference evidence="4 5" key="1">
    <citation type="journal article" date="2024" name="G3 (Bethesda)">
        <title>Genome assembly of Hibiscus sabdariffa L. provides insights into metabolisms of medicinal natural products.</title>
        <authorList>
            <person name="Kim T."/>
        </authorList>
    </citation>
    <scope>NUCLEOTIDE SEQUENCE [LARGE SCALE GENOMIC DNA]</scope>
    <source>
        <strain evidence="4">TK-2024</strain>
        <tissue evidence="4">Old leaves</tissue>
    </source>
</reference>
<comment type="caution">
    <text evidence="4">The sequence shown here is derived from an EMBL/GenBank/DDBJ whole genome shotgun (WGS) entry which is preliminary data.</text>
</comment>